<name>A0A4S8KRH4_DENBC</name>
<dbReference type="Gene3D" id="2.60.40.420">
    <property type="entry name" value="Cupredoxins - blue copper proteins"/>
    <property type="match status" value="1"/>
</dbReference>
<gene>
    <name evidence="1" type="ORF">K435DRAFT_70788</name>
</gene>
<keyword evidence="2" id="KW-1185">Reference proteome</keyword>
<dbReference type="EMBL" id="ML180294">
    <property type="protein sequence ID" value="THU77958.1"/>
    <property type="molecule type" value="Genomic_DNA"/>
</dbReference>
<evidence type="ECO:0000313" key="1">
    <source>
        <dbReference type="EMBL" id="THU77958.1"/>
    </source>
</evidence>
<dbReference type="InterPro" id="IPR008972">
    <property type="entry name" value="Cupredoxin"/>
</dbReference>
<protein>
    <submittedName>
        <fullName evidence="1">Uncharacterized protein</fullName>
    </submittedName>
</protein>
<dbReference type="AlphaFoldDB" id="A0A4S8KRH4"/>
<evidence type="ECO:0000313" key="2">
    <source>
        <dbReference type="Proteomes" id="UP000297245"/>
    </source>
</evidence>
<proteinExistence type="predicted"/>
<accession>A0A4S8KRH4</accession>
<reference evidence="1 2" key="1">
    <citation type="journal article" date="2019" name="Nat. Ecol. Evol.">
        <title>Megaphylogeny resolves global patterns of mushroom evolution.</title>
        <authorList>
            <person name="Varga T."/>
            <person name="Krizsan K."/>
            <person name="Foldi C."/>
            <person name="Dima B."/>
            <person name="Sanchez-Garcia M."/>
            <person name="Sanchez-Ramirez S."/>
            <person name="Szollosi G.J."/>
            <person name="Szarkandi J.G."/>
            <person name="Papp V."/>
            <person name="Albert L."/>
            <person name="Andreopoulos W."/>
            <person name="Angelini C."/>
            <person name="Antonin V."/>
            <person name="Barry K.W."/>
            <person name="Bougher N.L."/>
            <person name="Buchanan P."/>
            <person name="Buyck B."/>
            <person name="Bense V."/>
            <person name="Catcheside P."/>
            <person name="Chovatia M."/>
            <person name="Cooper J."/>
            <person name="Damon W."/>
            <person name="Desjardin D."/>
            <person name="Finy P."/>
            <person name="Geml J."/>
            <person name="Haridas S."/>
            <person name="Hughes K."/>
            <person name="Justo A."/>
            <person name="Karasinski D."/>
            <person name="Kautmanova I."/>
            <person name="Kiss B."/>
            <person name="Kocsube S."/>
            <person name="Kotiranta H."/>
            <person name="LaButti K.M."/>
            <person name="Lechner B.E."/>
            <person name="Liimatainen K."/>
            <person name="Lipzen A."/>
            <person name="Lukacs Z."/>
            <person name="Mihaltcheva S."/>
            <person name="Morgado L.N."/>
            <person name="Niskanen T."/>
            <person name="Noordeloos M.E."/>
            <person name="Ohm R.A."/>
            <person name="Ortiz-Santana B."/>
            <person name="Ovrebo C."/>
            <person name="Racz N."/>
            <person name="Riley R."/>
            <person name="Savchenko A."/>
            <person name="Shiryaev A."/>
            <person name="Soop K."/>
            <person name="Spirin V."/>
            <person name="Szebenyi C."/>
            <person name="Tomsovsky M."/>
            <person name="Tulloss R.E."/>
            <person name="Uehling J."/>
            <person name="Grigoriev I.V."/>
            <person name="Vagvolgyi C."/>
            <person name="Papp T."/>
            <person name="Martin F.M."/>
            <person name="Miettinen O."/>
            <person name="Hibbett D.S."/>
            <person name="Nagy L.G."/>
        </authorList>
    </citation>
    <scope>NUCLEOTIDE SEQUENCE [LARGE SCALE GENOMIC DNA]</scope>
    <source>
        <strain evidence="1 2">CBS 962.96</strain>
    </source>
</reference>
<organism evidence="1 2">
    <name type="scientific">Dendrothele bispora (strain CBS 962.96)</name>
    <dbReference type="NCBI Taxonomy" id="1314807"/>
    <lineage>
        <taxon>Eukaryota</taxon>
        <taxon>Fungi</taxon>
        <taxon>Dikarya</taxon>
        <taxon>Basidiomycota</taxon>
        <taxon>Agaricomycotina</taxon>
        <taxon>Agaricomycetes</taxon>
        <taxon>Agaricomycetidae</taxon>
        <taxon>Agaricales</taxon>
        <taxon>Agaricales incertae sedis</taxon>
        <taxon>Dendrothele</taxon>
    </lineage>
</organism>
<sequence length="91" mass="9892">MRTGFQKDDGDACLLGFVSSCSIQVGLLPGESPAQITTWNLLHVGAGDWYHDQHSDLLDQFINIANSGGAEPVPDSALIHFSRQSFPLEHL</sequence>
<dbReference type="Proteomes" id="UP000297245">
    <property type="component" value="Unassembled WGS sequence"/>
</dbReference>